<feature type="domain" description="Sugar phosphate transporter" evidence="6">
    <location>
        <begin position="41"/>
        <end position="334"/>
    </location>
</feature>
<evidence type="ECO:0000256" key="5">
    <source>
        <dbReference type="SAM" id="Phobius"/>
    </source>
</evidence>
<name>A0A8K0GFQ4_IGNLU</name>
<keyword evidence="3 5" id="KW-1133">Transmembrane helix</keyword>
<sequence length="393" mass="44916">MLGRRQQKYEAVESLPEEEVDVEFKKRKIFTTTCLWYSFRTVLLISTYFVPSIGLTFYQRWLFQGFHFPLTVVLIHLIIKYILATVIRILLIHQHGRPRIMLNWKEYVLAVSPTGIFSGIDIGLSNWGLELVTVSLYTMTKSTTIVFILAFAILFKLEKKSWSLCTIVVMISIGLFLFTYEATEFNVFGFTLLLFASVSSGVRWTCTQMLLQKSKMGMKNPIDMIYHMQPWMIASVLPFAIAEEGISIITNCQTFRSTEYSVFMSLAFKILLGALIAFFMEVTEVMVVTYTSSLTLSIAGIFKEIFMLILAVIWNGDKISPINFVGLLICLGGIISHVIHKIQTTHLNGTNRFHDFEVEKFEIINYGIVKVKTLKSFIGVGTDHPHEKVRLTD</sequence>
<evidence type="ECO:0000256" key="4">
    <source>
        <dbReference type="ARBA" id="ARBA00023136"/>
    </source>
</evidence>
<feature type="transmembrane region" description="Helical" evidence="5">
    <location>
        <begin position="107"/>
        <end position="128"/>
    </location>
</feature>
<feature type="transmembrane region" description="Helical" evidence="5">
    <location>
        <begin position="134"/>
        <end position="155"/>
    </location>
</feature>
<accession>A0A8K0GFQ4</accession>
<dbReference type="PANTHER" id="PTHR11132">
    <property type="entry name" value="SOLUTE CARRIER FAMILY 35"/>
    <property type="match status" value="1"/>
</dbReference>
<gene>
    <name evidence="7" type="ORF">ILUMI_08107</name>
</gene>
<feature type="transmembrane region" description="Helical" evidence="5">
    <location>
        <begin position="70"/>
        <end position="91"/>
    </location>
</feature>
<evidence type="ECO:0000313" key="8">
    <source>
        <dbReference type="Proteomes" id="UP000801492"/>
    </source>
</evidence>
<keyword evidence="8" id="KW-1185">Reference proteome</keyword>
<protein>
    <recommendedName>
        <fullName evidence="6">Sugar phosphate transporter domain-containing protein</fullName>
    </recommendedName>
</protein>
<comment type="subcellular location">
    <subcellularLocation>
        <location evidence="1">Membrane</location>
        <topology evidence="1">Multi-pass membrane protein</topology>
    </subcellularLocation>
</comment>
<proteinExistence type="predicted"/>
<evidence type="ECO:0000256" key="2">
    <source>
        <dbReference type="ARBA" id="ARBA00022692"/>
    </source>
</evidence>
<feature type="transmembrane region" description="Helical" evidence="5">
    <location>
        <begin position="162"/>
        <end position="180"/>
    </location>
</feature>
<dbReference type="InterPro" id="IPR050186">
    <property type="entry name" value="TPT_transporter"/>
</dbReference>
<organism evidence="7 8">
    <name type="scientific">Ignelater luminosus</name>
    <name type="common">Cucubano</name>
    <name type="synonym">Pyrophorus luminosus</name>
    <dbReference type="NCBI Taxonomy" id="2038154"/>
    <lineage>
        <taxon>Eukaryota</taxon>
        <taxon>Metazoa</taxon>
        <taxon>Ecdysozoa</taxon>
        <taxon>Arthropoda</taxon>
        <taxon>Hexapoda</taxon>
        <taxon>Insecta</taxon>
        <taxon>Pterygota</taxon>
        <taxon>Neoptera</taxon>
        <taxon>Endopterygota</taxon>
        <taxon>Coleoptera</taxon>
        <taxon>Polyphaga</taxon>
        <taxon>Elateriformia</taxon>
        <taxon>Elateroidea</taxon>
        <taxon>Elateridae</taxon>
        <taxon>Agrypninae</taxon>
        <taxon>Pyrophorini</taxon>
        <taxon>Ignelater</taxon>
    </lineage>
</organism>
<dbReference type="EMBL" id="VTPC01003754">
    <property type="protein sequence ID" value="KAF2898064.1"/>
    <property type="molecule type" value="Genomic_DNA"/>
</dbReference>
<keyword evidence="2 5" id="KW-0812">Transmembrane</keyword>
<dbReference type="InterPro" id="IPR004853">
    <property type="entry name" value="Sugar_P_trans_dom"/>
</dbReference>
<evidence type="ECO:0000259" key="6">
    <source>
        <dbReference type="Pfam" id="PF03151"/>
    </source>
</evidence>
<feature type="transmembrane region" description="Helical" evidence="5">
    <location>
        <begin position="186"/>
        <end position="204"/>
    </location>
</feature>
<comment type="caution">
    <text evidence="7">The sequence shown here is derived from an EMBL/GenBank/DDBJ whole genome shotgun (WGS) entry which is preliminary data.</text>
</comment>
<dbReference type="Pfam" id="PF03151">
    <property type="entry name" value="TPT"/>
    <property type="match status" value="1"/>
</dbReference>
<evidence type="ECO:0000256" key="1">
    <source>
        <dbReference type="ARBA" id="ARBA00004141"/>
    </source>
</evidence>
<evidence type="ECO:0000256" key="3">
    <source>
        <dbReference type="ARBA" id="ARBA00022989"/>
    </source>
</evidence>
<feature type="transmembrane region" description="Helical" evidence="5">
    <location>
        <begin position="262"/>
        <end position="282"/>
    </location>
</feature>
<dbReference type="Proteomes" id="UP000801492">
    <property type="component" value="Unassembled WGS sequence"/>
</dbReference>
<feature type="transmembrane region" description="Helical" evidence="5">
    <location>
        <begin position="294"/>
        <end position="314"/>
    </location>
</feature>
<reference evidence="7" key="1">
    <citation type="submission" date="2019-08" db="EMBL/GenBank/DDBJ databases">
        <title>The genome of the North American firefly Photinus pyralis.</title>
        <authorList>
            <consortium name="Photinus pyralis genome working group"/>
            <person name="Fallon T.R."/>
            <person name="Sander Lower S.E."/>
            <person name="Weng J.-K."/>
        </authorList>
    </citation>
    <scope>NUCLEOTIDE SEQUENCE</scope>
    <source>
        <strain evidence="7">TRF0915ILg1</strain>
        <tissue evidence="7">Whole body</tissue>
    </source>
</reference>
<dbReference type="AlphaFoldDB" id="A0A8K0GFQ4"/>
<evidence type="ECO:0000313" key="7">
    <source>
        <dbReference type="EMBL" id="KAF2898064.1"/>
    </source>
</evidence>
<dbReference type="GO" id="GO:0016020">
    <property type="term" value="C:membrane"/>
    <property type="evidence" value="ECO:0007669"/>
    <property type="project" value="UniProtKB-SubCell"/>
</dbReference>
<dbReference type="OrthoDB" id="18894at2759"/>
<feature type="transmembrane region" description="Helical" evidence="5">
    <location>
        <begin position="224"/>
        <end position="242"/>
    </location>
</feature>
<feature type="transmembrane region" description="Helical" evidence="5">
    <location>
        <begin position="320"/>
        <end position="339"/>
    </location>
</feature>
<keyword evidence="4 5" id="KW-0472">Membrane</keyword>
<feature type="transmembrane region" description="Helical" evidence="5">
    <location>
        <begin position="34"/>
        <end position="58"/>
    </location>
</feature>